<comment type="caution">
    <text evidence="2">The sequence shown here is derived from an EMBL/GenBank/DDBJ whole genome shotgun (WGS) entry which is preliminary data.</text>
</comment>
<feature type="compositionally biased region" description="Acidic residues" evidence="1">
    <location>
        <begin position="39"/>
        <end position="53"/>
    </location>
</feature>
<gene>
    <name evidence="2" type="ORF">GCM10017584_26760</name>
</gene>
<dbReference type="Proteomes" id="UP001142372">
    <property type="component" value="Unassembled WGS sequence"/>
</dbReference>
<proteinExistence type="predicted"/>
<reference evidence="2" key="1">
    <citation type="journal article" date="2014" name="Int. J. Syst. Evol. Microbiol.">
        <title>Complete genome sequence of Corynebacterium casei LMG S-19264T (=DSM 44701T), isolated from a smear-ripened cheese.</title>
        <authorList>
            <consortium name="US DOE Joint Genome Institute (JGI-PGF)"/>
            <person name="Walter F."/>
            <person name="Albersmeier A."/>
            <person name="Kalinowski J."/>
            <person name="Ruckert C."/>
        </authorList>
    </citation>
    <scope>NUCLEOTIDE SEQUENCE</scope>
    <source>
        <strain evidence="2">VKM Ac-1401</strain>
    </source>
</reference>
<feature type="region of interest" description="Disordered" evidence="1">
    <location>
        <begin position="19"/>
        <end position="60"/>
    </location>
</feature>
<evidence type="ECO:0000256" key="1">
    <source>
        <dbReference type="SAM" id="MobiDB-lite"/>
    </source>
</evidence>
<reference evidence="2" key="2">
    <citation type="submission" date="2023-01" db="EMBL/GenBank/DDBJ databases">
        <authorList>
            <person name="Sun Q."/>
            <person name="Evtushenko L."/>
        </authorList>
    </citation>
    <scope>NUCLEOTIDE SEQUENCE</scope>
    <source>
        <strain evidence="2">VKM Ac-1401</strain>
    </source>
</reference>
<organism evidence="2 3">
    <name type="scientific">Leifsonia poae</name>
    <dbReference type="NCBI Taxonomy" id="110933"/>
    <lineage>
        <taxon>Bacteria</taxon>
        <taxon>Bacillati</taxon>
        <taxon>Actinomycetota</taxon>
        <taxon>Actinomycetes</taxon>
        <taxon>Micrococcales</taxon>
        <taxon>Microbacteriaceae</taxon>
        <taxon>Leifsonia</taxon>
    </lineage>
</organism>
<sequence>MTDRFDDDDDALDVDELVAGGRTPYDADGFVEPSHIVTSDDEDAEDETDEEREEPGTEWP</sequence>
<evidence type="ECO:0000313" key="3">
    <source>
        <dbReference type="Proteomes" id="UP001142372"/>
    </source>
</evidence>
<evidence type="ECO:0000313" key="2">
    <source>
        <dbReference type="EMBL" id="GLJ77102.1"/>
    </source>
</evidence>
<dbReference type="EMBL" id="BSEN01000013">
    <property type="protein sequence ID" value="GLJ77102.1"/>
    <property type="molecule type" value="Genomic_DNA"/>
</dbReference>
<name>A0A9W6M0U9_9MICO</name>
<dbReference type="RefSeq" id="WP_271177752.1">
    <property type="nucleotide sequence ID" value="NZ_BAAAJO010000004.1"/>
</dbReference>
<accession>A0A9W6M0U9</accession>
<keyword evidence="3" id="KW-1185">Reference proteome</keyword>
<protein>
    <submittedName>
        <fullName evidence="2">Uncharacterized protein</fullName>
    </submittedName>
</protein>
<dbReference type="AlphaFoldDB" id="A0A9W6M0U9"/>